<dbReference type="InterPro" id="IPR012454">
    <property type="entry name" value="DUF1659"/>
</dbReference>
<dbReference type="EMBL" id="JPVP01000060">
    <property type="protein sequence ID" value="KGR82198.1"/>
    <property type="molecule type" value="Genomic_DNA"/>
</dbReference>
<evidence type="ECO:0000313" key="3">
    <source>
        <dbReference type="Proteomes" id="UP000030437"/>
    </source>
</evidence>
<reference evidence="2 3" key="1">
    <citation type="submission" date="2014-02" db="EMBL/GenBank/DDBJ databases">
        <title>Draft genome sequence of Lysinibacillus odysseyi NBRC 100172.</title>
        <authorList>
            <person name="Zhang F."/>
            <person name="Wang G."/>
            <person name="Zhang L."/>
        </authorList>
    </citation>
    <scope>NUCLEOTIDE SEQUENCE [LARGE SCALE GENOMIC DNA]</scope>
    <source>
        <strain evidence="2 3">NBRC 100172</strain>
    </source>
</reference>
<dbReference type="AlphaFoldDB" id="A0A0A3IH92"/>
<evidence type="ECO:0000313" key="2">
    <source>
        <dbReference type="EMBL" id="KGR82198.1"/>
    </source>
</evidence>
<sequence>MPAFQFQQAALTVNFFTGVDAEGKSIFKRVTYRNVTDQATAEQLQQVAQAISGLTSYTPADVEKTEKQIIV</sequence>
<evidence type="ECO:0000259" key="1">
    <source>
        <dbReference type="Pfam" id="PF07872"/>
    </source>
</evidence>
<feature type="domain" description="DUF1659" evidence="1">
    <location>
        <begin position="5"/>
        <end position="70"/>
    </location>
</feature>
<gene>
    <name evidence="2" type="ORF">CD32_23250</name>
</gene>
<protein>
    <recommendedName>
        <fullName evidence="1">DUF1659 domain-containing protein</fullName>
    </recommendedName>
</protein>
<dbReference type="STRING" id="1220589.CD32_23250"/>
<name>A0A0A3IH92_9BACI</name>
<accession>A0A0A3IH92</accession>
<keyword evidence="3" id="KW-1185">Reference proteome</keyword>
<comment type="caution">
    <text evidence="2">The sequence shown here is derived from an EMBL/GenBank/DDBJ whole genome shotgun (WGS) entry which is preliminary data.</text>
</comment>
<dbReference type="OrthoDB" id="48766at2"/>
<dbReference type="Proteomes" id="UP000030437">
    <property type="component" value="Unassembled WGS sequence"/>
</dbReference>
<dbReference type="Pfam" id="PF07872">
    <property type="entry name" value="DUF1659"/>
    <property type="match status" value="1"/>
</dbReference>
<dbReference type="RefSeq" id="WP_036159463.1">
    <property type="nucleotide sequence ID" value="NZ_AVCX01000001.1"/>
</dbReference>
<proteinExistence type="predicted"/>
<organism evidence="2 3">
    <name type="scientific">Lysinibacillus odysseyi 34hs-1 = NBRC 100172</name>
    <dbReference type="NCBI Taxonomy" id="1220589"/>
    <lineage>
        <taxon>Bacteria</taxon>
        <taxon>Bacillati</taxon>
        <taxon>Bacillota</taxon>
        <taxon>Bacilli</taxon>
        <taxon>Bacillales</taxon>
        <taxon>Bacillaceae</taxon>
        <taxon>Lysinibacillus</taxon>
    </lineage>
</organism>